<keyword evidence="1" id="KW-0812">Transmembrane</keyword>
<reference evidence="2 3" key="1">
    <citation type="submission" date="2021-07" db="EMBL/GenBank/DDBJ databases">
        <title>Paenibacillus radiodurans sp. nov., isolated from the southeastern edge of Tengger Desert.</title>
        <authorList>
            <person name="Zhang G."/>
        </authorList>
    </citation>
    <scope>NUCLEOTIDE SEQUENCE [LARGE SCALE GENOMIC DNA]</scope>
    <source>
        <strain evidence="2 3">DT7-4</strain>
    </source>
</reference>
<name>A0ABS7D9D2_9BACL</name>
<evidence type="ECO:0000313" key="2">
    <source>
        <dbReference type="EMBL" id="MBW7476552.1"/>
    </source>
</evidence>
<accession>A0ABS7D9D2</accession>
<keyword evidence="3" id="KW-1185">Reference proteome</keyword>
<dbReference type="RefSeq" id="WP_219873798.1">
    <property type="nucleotide sequence ID" value="NZ_JAHZIJ010000014.1"/>
</dbReference>
<sequence>MRRRRQWDGRTVKERSDAGSIALEASLIMPIVLMVILFFICLIQLCAAQMALHGAVSQTAKQAAANIRPIELAVQQAAGYMPSHIGGLPTVEVPQEIRSIAAELADWLPPPAGPLMSAAIKGDWKPLEDVAATAIGRSIVEPLLQHQGDDKVLDVTQLKLSVLSLPDLKGGAEPYIRIEAEYTFRLALPFTKHSVKLREQAVERVWVSDATPAPRGGIGDAGADERTSIQIVSIEPDPLRPGRRAAVTVQSEPGQKLNLTVQYKSGQSRAKNLGEATTDGEGIVEWSWLVSGNTTPGVWELIVTAEDGTKVARHFVVESSGITN</sequence>
<dbReference type="Proteomes" id="UP000812277">
    <property type="component" value="Unassembled WGS sequence"/>
</dbReference>
<dbReference type="EMBL" id="JAHZIJ010000014">
    <property type="protein sequence ID" value="MBW7476552.1"/>
    <property type="molecule type" value="Genomic_DNA"/>
</dbReference>
<protein>
    <submittedName>
        <fullName evidence="2">Pilus assembly protein</fullName>
    </submittedName>
</protein>
<comment type="caution">
    <text evidence="2">The sequence shown here is derived from an EMBL/GenBank/DDBJ whole genome shotgun (WGS) entry which is preliminary data.</text>
</comment>
<keyword evidence="1" id="KW-0472">Membrane</keyword>
<keyword evidence="1" id="KW-1133">Transmembrane helix</keyword>
<feature type="transmembrane region" description="Helical" evidence="1">
    <location>
        <begin position="21"/>
        <end position="45"/>
    </location>
</feature>
<gene>
    <name evidence="2" type="ORF">K0T92_17685</name>
</gene>
<evidence type="ECO:0000256" key="1">
    <source>
        <dbReference type="SAM" id="Phobius"/>
    </source>
</evidence>
<evidence type="ECO:0000313" key="3">
    <source>
        <dbReference type="Proteomes" id="UP000812277"/>
    </source>
</evidence>
<proteinExistence type="predicted"/>
<organism evidence="2 3">
    <name type="scientific">Paenibacillus oenotherae</name>
    <dbReference type="NCBI Taxonomy" id="1435645"/>
    <lineage>
        <taxon>Bacteria</taxon>
        <taxon>Bacillati</taxon>
        <taxon>Bacillota</taxon>
        <taxon>Bacilli</taxon>
        <taxon>Bacillales</taxon>
        <taxon>Paenibacillaceae</taxon>
        <taxon>Paenibacillus</taxon>
    </lineage>
</organism>